<dbReference type="InterPro" id="IPR044084">
    <property type="entry name" value="AvModA-like_subst-bd"/>
</dbReference>
<dbReference type="InterPro" id="IPR005950">
    <property type="entry name" value="ModA"/>
</dbReference>
<comment type="similarity">
    <text evidence="1">Belongs to the bacterial solute-binding protein ModA family.</text>
</comment>
<dbReference type="GO" id="GO:1901359">
    <property type="term" value="F:tungstate binding"/>
    <property type="evidence" value="ECO:0007669"/>
    <property type="project" value="UniProtKB-ARBA"/>
</dbReference>
<feature type="binding site" evidence="6">
    <location>
        <position position="185"/>
    </location>
    <ligand>
        <name>molybdate</name>
        <dbReference type="ChEBI" id="CHEBI:36264"/>
    </ligand>
</feature>
<dbReference type="GO" id="GO:0046872">
    <property type="term" value="F:metal ion binding"/>
    <property type="evidence" value="ECO:0007669"/>
    <property type="project" value="UniProtKB-KW"/>
</dbReference>
<evidence type="ECO:0000256" key="4">
    <source>
        <dbReference type="ARBA" id="ARBA00022729"/>
    </source>
</evidence>
<feature type="signal peptide" evidence="7">
    <location>
        <begin position="1"/>
        <end position="21"/>
    </location>
</feature>
<protein>
    <submittedName>
        <fullName evidence="8">Molybdate ABC transporter substrate-binding protein</fullName>
    </submittedName>
</protein>
<evidence type="ECO:0000256" key="5">
    <source>
        <dbReference type="ARBA" id="ARBA00062515"/>
    </source>
</evidence>
<dbReference type="PANTHER" id="PTHR30632:SF14">
    <property type="entry name" value="TUNGSTATE_MOLYBDATE_CHROMATE-BINDING PROTEIN MODA"/>
    <property type="match status" value="1"/>
</dbReference>
<dbReference type="RefSeq" id="WP_229688805.1">
    <property type="nucleotide sequence ID" value="NZ_BMJC01000001.1"/>
</dbReference>
<dbReference type="NCBIfam" id="TIGR01256">
    <property type="entry name" value="modA"/>
    <property type="match status" value="1"/>
</dbReference>
<dbReference type="SUPFAM" id="SSF53850">
    <property type="entry name" value="Periplasmic binding protein-like II"/>
    <property type="match status" value="1"/>
</dbReference>
<feature type="chain" id="PRO_5035249046" evidence="7">
    <location>
        <begin position="22"/>
        <end position="270"/>
    </location>
</feature>
<evidence type="ECO:0000256" key="7">
    <source>
        <dbReference type="SAM" id="SignalP"/>
    </source>
</evidence>
<sequence>MNIVRWCLSLFSIALAMPAFTPKKTTPAPHTTAAVPAPRASEVIVAAAADLKFAMDSIVAVFSTQNPSITIKPVYGSSGSFFEQINNGAPFDLFFSADADYPKKLKEAGKTLSDVKLYATGHLVLWSKTLDPAREQMNTLLDNAVKKIAIANPAHAPYGRHAEESLRYYNLYDKIKDKLVIGENIAQTAQYAQSGAADVGIIALSLALSPTMKQAGGKYWLIPPASHKPLEQGYVLLPHAKGNTGAEQFAAFIGTPTVTSILKSFGFGQP</sequence>
<keyword evidence="9" id="KW-1185">Reference proteome</keyword>
<dbReference type="EMBL" id="BMJC01000001">
    <property type="protein sequence ID" value="GGA91825.1"/>
    <property type="molecule type" value="Genomic_DNA"/>
</dbReference>
<dbReference type="Pfam" id="PF13531">
    <property type="entry name" value="SBP_bac_11"/>
    <property type="match status" value="1"/>
</dbReference>
<dbReference type="FunFam" id="3.40.190.10:FF:000035">
    <property type="entry name" value="Molybdate ABC transporter substrate-binding protein"/>
    <property type="match status" value="1"/>
</dbReference>
<dbReference type="CDD" id="cd13539">
    <property type="entry name" value="PBP2_AvModA"/>
    <property type="match status" value="1"/>
</dbReference>
<reference evidence="8" key="2">
    <citation type="submission" date="2020-09" db="EMBL/GenBank/DDBJ databases">
        <authorList>
            <person name="Sun Q."/>
            <person name="Zhou Y."/>
        </authorList>
    </citation>
    <scope>NUCLEOTIDE SEQUENCE</scope>
    <source>
        <strain evidence="8">CGMCC 1.15448</strain>
    </source>
</reference>
<keyword evidence="2 6" id="KW-0500">Molybdenum</keyword>
<dbReference type="PIRSF" id="PIRSF004846">
    <property type="entry name" value="ModA"/>
    <property type="match status" value="1"/>
</dbReference>
<comment type="caution">
    <text evidence="8">The sequence shown here is derived from an EMBL/GenBank/DDBJ whole genome shotgun (WGS) entry which is preliminary data.</text>
</comment>
<reference evidence="8" key="1">
    <citation type="journal article" date="2014" name="Int. J. Syst. Evol. Microbiol.">
        <title>Complete genome sequence of Corynebacterium casei LMG S-19264T (=DSM 44701T), isolated from a smear-ripened cheese.</title>
        <authorList>
            <consortium name="US DOE Joint Genome Institute (JGI-PGF)"/>
            <person name="Walter F."/>
            <person name="Albersmeier A."/>
            <person name="Kalinowski J."/>
            <person name="Ruckert C."/>
        </authorList>
    </citation>
    <scope>NUCLEOTIDE SEQUENCE</scope>
    <source>
        <strain evidence="8">CGMCC 1.15448</strain>
    </source>
</reference>
<evidence type="ECO:0000313" key="8">
    <source>
        <dbReference type="EMBL" id="GGA91825.1"/>
    </source>
</evidence>
<dbReference type="GO" id="GO:0030973">
    <property type="term" value="F:molybdate ion binding"/>
    <property type="evidence" value="ECO:0007669"/>
    <property type="project" value="InterPro"/>
</dbReference>
<keyword evidence="3 6" id="KW-0479">Metal-binding</keyword>
<dbReference type="GO" id="GO:0015689">
    <property type="term" value="P:molybdate ion transport"/>
    <property type="evidence" value="ECO:0007669"/>
    <property type="project" value="InterPro"/>
</dbReference>
<organism evidence="8 9">
    <name type="scientific">Puia dinghuensis</name>
    <dbReference type="NCBI Taxonomy" id="1792502"/>
    <lineage>
        <taxon>Bacteria</taxon>
        <taxon>Pseudomonadati</taxon>
        <taxon>Bacteroidota</taxon>
        <taxon>Chitinophagia</taxon>
        <taxon>Chitinophagales</taxon>
        <taxon>Chitinophagaceae</taxon>
        <taxon>Puia</taxon>
    </lineage>
</organism>
<evidence type="ECO:0000256" key="1">
    <source>
        <dbReference type="ARBA" id="ARBA00009175"/>
    </source>
</evidence>
<dbReference type="AlphaFoldDB" id="A0A8J2XS37"/>
<evidence type="ECO:0000313" key="9">
    <source>
        <dbReference type="Proteomes" id="UP000607559"/>
    </source>
</evidence>
<feature type="binding site" evidence="6">
    <location>
        <position position="78"/>
    </location>
    <ligand>
        <name>molybdate</name>
        <dbReference type="ChEBI" id="CHEBI:36264"/>
    </ligand>
</feature>
<evidence type="ECO:0000256" key="2">
    <source>
        <dbReference type="ARBA" id="ARBA00022505"/>
    </source>
</evidence>
<dbReference type="Gene3D" id="3.40.190.10">
    <property type="entry name" value="Periplasmic binding protein-like II"/>
    <property type="match status" value="2"/>
</dbReference>
<comment type="subunit">
    <text evidence="5">The complex is composed of two ATP-binding proteins (ModC), two transmembrane proteins (ModB) and a solute-binding protein (ModA).</text>
</comment>
<gene>
    <name evidence="8" type="primary">modA</name>
    <name evidence="8" type="ORF">GCM10011511_13980</name>
</gene>
<dbReference type="InterPro" id="IPR050682">
    <property type="entry name" value="ModA/WtpA"/>
</dbReference>
<evidence type="ECO:0000256" key="6">
    <source>
        <dbReference type="PIRSR" id="PIRSR004846-1"/>
    </source>
</evidence>
<keyword evidence="4 7" id="KW-0732">Signal</keyword>
<dbReference type="PANTHER" id="PTHR30632">
    <property type="entry name" value="MOLYBDATE-BINDING PERIPLASMIC PROTEIN"/>
    <property type="match status" value="1"/>
</dbReference>
<name>A0A8J2XS37_9BACT</name>
<accession>A0A8J2XS37</accession>
<proteinExistence type="inferred from homology"/>
<evidence type="ECO:0000256" key="3">
    <source>
        <dbReference type="ARBA" id="ARBA00022723"/>
    </source>
</evidence>
<dbReference type="Proteomes" id="UP000607559">
    <property type="component" value="Unassembled WGS sequence"/>
</dbReference>